<evidence type="ECO:0000256" key="11">
    <source>
        <dbReference type="PROSITE-ProRule" id="PRU01360"/>
    </source>
</evidence>
<keyword evidence="2 11" id="KW-0813">Transport</keyword>
<evidence type="ECO:0000256" key="7">
    <source>
        <dbReference type="ARBA" id="ARBA00023065"/>
    </source>
</evidence>
<evidence type="ECO:0000256" key="14">
    <source>
        <dbReference type="SAM" id="SignalP"/>
    </source>
</evidence>
<keyword evidence="5 11" id="KW-0812">Transmembrane</keyword>
<feature type="compositionally biased region" description="Low complexity" evidence="13">
    <location>
        <begin position="28"/>
        <end position="54"/>
    </location>
</feature>
<proteinExistence type="inferred from homology"/>
<dbReference type="InterPro" id="IPR000531">
    <property type="entry name" value="Beta-barrel_TonB"/>
</dbReference>
<name>A0A6M2BNR4_9GAMM</name>
<dbReference type="PROSITE" id="PS52016">
    <property type="entry name" value="TONB_DEPENDENT_REC_3"/>
    <property type="match status" value="1"/>
</dbReference>
<dbReference type="Pfam" id="PF00593">
    <property type="entry name" value="TonB_dep_Rec_b-barrel"/>
    <property type="match status" value="1"/>
</dbReference>
<dbReference type="RefSeq" id="WP_166253095.1">
    <property type="nucleotide sequence ID" value="NZ_JAAMOW010000002.1"/>
</dbReference>
<reference evidence="17 18" key="1">
    <citation type="journal article" date="2014" name="Int. J. Syst. Evol. Microbiol.">
        <title>Solimonas terrae sp. nov., isolated from soil.</title>
        <authorList>
            <person name="Kim S.J."/>
            <person name="Moon J.Y."/>
            <person name="Weon H.Y."/>
            <person name="Ahn J.H."/>
            <person name="Chen W.M."/>
            <person name="Kwon S.W."/>
        </authorList>
    </citation>
    <scope>NUCLEOTIDE SEQUENCE [LARGE SCALE GENOMIC DNA]</scope>
    <source>
        <strain evidence="17 18">KIS83-12</strain>
    </source>
</reference>
<comment type="similarity">
    <text evidence="11 12">Belongs to the TonB-dependent receptor family.</text>
</comment>
<evidence type="ECO:0000313" key="18">
    <source>
        <dbReference type="Proteomes" id="UP000472676"/>
    </source>
</evidence>
<organism evidence="17 18">
    <name type="scientific">Solimonas terrae</name>
    <dbReference type="NCBI Taxonomy" id="1396819"/>
    <lineage>
        <taxon>Bacteria</taxon>
        <taxon>Pseudomonadati</taxon>
        <taxon>Pseudomonadota</taxon>
        <taxon>Gammaproteobacteria</taxon>
        <taxon>Nevskiales</taxon>
        <taxon>Nevskiaceae</taxon>
        <taxon>Solimonas</taxon>
    </lineage>
</organism>
<evidence type="ECO:0000259" key="15">
    <source>
        <dbReference type="Pfam" id="PF00593"/>
    </source>
</evidence>
<comment type="caution">
    <text evidence="17">The sequence shown here is derived from an EMBL/GenBank/DDBJ whole genome shotgun (WGS) entry which is preliminary data.</text>
</comment>
<dbReference type="Proteomes" id="UP000472676">
    <property type="component" value="Unassembled WGS sequence"/>
</dbReference>
<dbReference type="InterPro" id="IPR039426">
    <property type="entry name" value="TonB-dep_rcpt-like"/>
</dbReference>
<evidence type="ECO:0000256" key="6">
    <source>
        <dbReference type="ARBA" id="ARBA00023004"/>
    </source>
</evidence>
<evidence type="ECO:0000256" key="10">
    <source>
        <dbReference type="ARBA" id="ARBA00023237"/>
    </source>
</evidence>
<keyword evidence="3 11" id="KW-1134">Transmembrane beta strand</keyword>
<keyword evidence="9 11" id="KW-0472">Membrane</keyword>
<evidence type="ECO:0000256" key="3">
    <source>
        <dbReference type="ARBA" id="ARBA00022452"/>
    </source>
</evidence>
<evidence type="ECO:0000256" key="4">
    <source>
        <dbReference type="ARBA" id="ARBA00022496"/>
    </source>
</evidence>
<gene>
    <name evidence="17" type="ORF">G7Y85_05685</name>
</gene>
<dbReference type="EMBL" id="JAAMOW010000002">
    <property type="protein sequence ID" value="NGY04246.1"/>
    <property type="molecule type" value="Genomic_DNA"/>
</dbReference>
<keyword evidence="14" id="KW-0732">Signal</keyword>
<keyword evidence="10 11" id="KW-0998">Cell outer membrane</keyword>
<keyword evidence="6" id="KW-0408">Iron</keyword>
<dbReference type="SUPFAM" id="SSF56935">
    <property type="entry name" value="Porins"/>
    <property type="match status" value="1"/>
</dbReference>
<evidence type="ECO:0000313" key="17">
    <source>
        <dbReference type="EMBL" id="NGY04246.1"/>
    </source>
</evidence>
<feature type="signal peptide" evidence="14">
    <location>
        <begin position="1"/>
        <end position="27"/>
    </location>
</feature>
<dbReference type="AlphaFoldDB" id="A0A6M2BNR4"/>
<evidence type="ECO:0000256" key="5">
    <source>
        <dbReference type="ARBA" id="ARBA00022692"/>
    </source>
</evidence>
<keyword evidence="8 12" id="KW-0798">TonB box</keyword>
<sequence length="845" mass="91747">MPKLKGIPALRFAASLLIGLIGVAAHAADPGTADDPADAAATPADAAAPAAVADGSSNTPAPLPTIPLPAGKAPAPPKADKQDDTSIAEVIVTAQKREERLQDVPLAITVIGKKQLEKQNISTTGDLARAAPAVEVNGEPGNPDTHLSIRGISTQSFSVTSEQAVSFVADGVVLGRAPSVSLFDIAQVEVLRGPQGTLFGKNSSAGVINVTTNKPDPGEFAAKLHADLSDEYDYRLLQGMINVPVSDNSALRIAAGQTYQSGFIHNNVTNKDSKTDIKGARARYLWDVTPDLRVNLIADYEKSYVSEQLYLLFSRYVDSKTGEPQPITGCGGAYATDSMRISCNGDPSNNTNEAWGFSGQIDWTLGDHTITSISSFRRYLQDGTLDVDGLPGMYYDNGNKFDNRVYSQELRIASPTGNWLEYVAGLYASKAHVPNYLQQNIGDDMLASLLTGTVPITLCATLQICLNGDVAQLQNPNTYIADLHSYAAFGQATMRFFDDWRFIVGARETRDEVEMTSTSYLGVKLLNSATPIQVPMNAPLTGNDTVDNFSWKLGLQYDVTPVSMAYLTVSHGYKGPQIVFNPPGIIPTIDGLNSKLPTPASISIVKPEYPMDYEIGFKTLLWGGFYANLNLFYTKIEDFQSQVFNAQGTATPNNIPSIVTKGVELDFFGKPFTGFTINGGFLYNPAVYPNYYVSCTQDGPQCGDNPNTEPTEDNVENIKGQQLTLAPRWKYTLATDYEHPLFWGMSGFVGMDAVYRSNIRFMAQRDTRTNSGAHTIVGARIGLRQPEQGWTLSLFVRNLFDERYAQFKFAPYLLSNASAPGIDATGQALSTESFRFIGLTLDYEF</sequence>
<dbReference type="InterPro" id="IPR012910">
    <property type="entry name" value="Plug_dom"/>
</dbReference>
<dbReference type="Pfam" id="PF07715">
    <property type="entry name" value="Plug"/>
    <property type="match status" value="1"/>
</dbReference>
<evidence type="ECO:0000256" key="8">
    <source>
        <dbReference type="ARBA" id="ARBA00023077"/>
    </source>
</evidence>
<feature type="domain" description="TonB-dependent receptor-like beta-barrel" evidence="15">
    <location>
        <begin position="346"/>
        <end position="799"/>
    </location>
</feature>
<evidence type="ECO:0000259" key="16">
    <source>
        <dbReference type="Pfam" id="PF07715"/>
    </source>
</evidence>
<dbReference type="PANTHER" id="PTHR32552:SF81">
    <property type="entry name" value="TONB-DEPENDENT OUTER MEMBRANE RECEPTOR"/>
    <property type="match status" value="1"/>
</dbReference>
<dbReference type="GO" id="GO:0009279">
    <property type="term" value="C:cell outer membrane"/>
    <property type="evidence" value="ECO:0007669"/>
    <property type="project" value="UniProtKB-SubCell"/>
</dbReference>
<keyword evidence="4" id="KW-0410">Iron transport</keyword>
<dbReference type="GO" id="GO:0006826">
    <property type="term" value="P:iron ion transport"/>
    <property type="evidence" value="ECO:0007669"/>
    <property type="project" value="UniProtKB-KW"/>
</dbReference>
<feature type="domain" description="TonB-dependent receptor plug" evidence="16">
    <location>
        <begin position="101"/>
        <end position="207"/>
    </location>
</feature>
<keyword evidence="18" id="KW-1185">Reference proteome</keyword>
<evidence type="ECO:0000256" key="2">
    <source>
        <dbReference type="ARBA" id="ARBA00022448"/>
    </source>
</evidence>
<evidence type="ECO:0000256" key="1">
    <source>
        <dbReference type="ARBA" id="ARBA00004571"/>
    </source>
</evidence>
<feature type="region of interest" description="Disordered" evidence="13">
    <location>
        <begin position="28"/>
        <end position="85"/>
    </location>
</feature>
<evidence type="ECO:0000256" key="12">
    <source>
        <dbReference type="RuleBase" id="RU003357"/>
    </source>
</evidence>
<evidence type="ECO:0000256" key="9">
    <source>
        <dbReference type="ARBA" id="ARBA00023136"/>
    </source>
</evidence>
<dbReference type="InterPro" id="IPR036942">
    <property type="entry name" value="Beta-barrel_TonB_sf"/>
</dbReference>
<feature type="chain" id="PRO_5026691621" evidence="14">
    <location>
        <begin position="28"/>
        <end position="845"/>
    </location>
</feature>
<accession>A0A6M2BNR4</accession>
<evidence type="ECO:0000256" key="13">
    <source>
        <dbReference type="SAM" id="MobiDB-lite"/>
    </source>
</evidence>
<comment type="subcellular location">
    <subcellularLocation>
        <location evidence="1 11">Cell outer membrane</location>
        <topology evidence="1 11">Multi-pass membrane protein</topology>
    </subcellularLocation>
</comment>
<protein>
    <submittedName>
        <fullName evidence="17">TonB-dependent receptor</fullName>
    </submittedName>
</protein>
<dbReference type="Gene3D" id="2.40.170.20">
    <property type="entry name" value="TonB-dependent receptor, beta-barrel domain"/>
    <property type="match status" value="1"/>
</dbReference>
<keyword evidence="7" id="KW-0406">Ion transport</keyword>
<dbReference type="PANTHER" id="PTHR32552">
    <property type="entry name" value="FERRICHROME IRON RECEPTOR-RELATED"/>
    <property type="match status" value="1"/>
</dbReference>
<keyword evidence="17" id="KW-0675">Receptor</keyword>